<proteinExistence type="predicted"/>
<accession>A0A8S1AE82</accession>
<sequence>MPVFLLGLHISGVMVMDGVFRERLPKICSKARLAGGELLGGVLTRCGDVRRVCAPLGETPLGGDEIGDEVGK</sequence>
<organism evidence="1 2">
    <name type="scientific">Arctia plantaginis</name>
    <name type="common">Wood tiger moth</name>
    <name type="synonym">Phalaena plantaginis</name>
    <dbReference type="NCBI Taxonomy" id="874455"/>
    <lineage>
        <taxon>Eukaryota</taxon>
        <taxon>Metazoa</taxon>
        <taxon>Ecdysozoa</taxon>
        <taxon>Arthropoda</taxon>
        <taxon>Hexapoda</taxon>
        <taxon>Insecta</taxon>
        <taxon>Pterygota</taxon>
        <taxon>Neoptera</taxon>
        <taxon>Endopterygota</taxon>
        <taxon>Lepidoptera</taxon>
        <taxon>Glossata</taxon>
        <taxon>Ditrysia</taxon>
        <taxon>Noctuoidea</taxon>
        <taxon>Erebidae</taxon>
        <taxon>Arctiinae</taxon>
        <taxon>Arctia</taxon>
    </lineage>
</organism>
<protein>
    <submittedName>
        <fullName evidence="1">Uncharacterized protein</fullName>
    </submittedName>
</protein>
<name>A0A8S1AE82_ARCPL</name>
<dbReference type="Proteomes" id="UP000494256">
    <property type="component" value="Unassembled WGS sequence"/>
</dbReference>
<reference evidence="1 2" key="1">
    <citation type="submission" date="2020-04" db="EMBL/GenBank/DDBJ databases">
        <authorList>
            <person name="Wallbank WR R."/>
            <person name="Pardo Diaz C."/>
            <person name="Kozak K."/>
            <person name="Martin S."/>
            <person name="Jiggins C."/>
            <person name="Moest M."/>
            <person name="Warren A I."/>
            <person name="Byers J.R.P. K."/>
            <person name="Montejo-Kovacevich G."/>
            <person name="Yen C E."/>
        </authorList>
    </citation>
    <scope>NUCLEOTIDE SEQUENCE [LARGE SCALE GENOMIC DNA]</scope>
</reference>
<comment type="caution">
    <text evidence="1">The sequence shown here is derived from an EMBL/GenBank/DDBJ whole genome shotgun (WGS) entry which is preliminary data.</text>
</comment>
<dbReference type="AlphaFoldDB" id="A0A8S1AE82"/>
<gene>
    <name evidence="1" type="ORF">APLA_LOCUS10310</name>
</gene>
<dbReference type="OrthoDB" id="9440847at2759"/>
<evidence type="ECO:0000313" key="2">
    <source>
        <dbReference type="Proteomes" id="UP000494256"/>
    </source>
</evidence>
<dbReference type="EMBL" id="CADEBD010000314">
    <property type="protein sequence ID" value="CAB3243292.1"/>
    <property type="molecule type" value="Genomic_DNA"/>
</dbReference>
<evidence type="ECO:0000313" key="1">
    <source>
        <dbReference type="EMBL" id="CAB3243292.1"/>
    </source>
</evidence>